<dbReference type="Pfam" id="PF12833">
    <property type="entry name" value="HTH_18"/>
    <property type="match status" value="1"/>
</dbReference>
<dbReference type="PROSITE" id="PS01124">
    <property type="entry name" value="HTH_ARAC_FAMILY_2"/>
    <property type="match status" value="1"/>
</dbReference>
<dbReference type="SMART" id="SM00342">
    <property type="entry name" value="HTH_ARAC"/>
    <property type="match status" value="1"/>
</dbReference>
<dbReference type="RefSeq" id="WP_146994222.1">
    <property type="nucleotide sequence ID" value="NZ_BJTX01000015.1"/>
</dbReference>
<dbReference type="PANTHER" id="PTHR43280:SF2">
    <property type="entry name" value="HTH-TYPE TRANSCRIPTIONAL REGULATOR EXSA"/>
    <property type="match status" value="1"/>
</dbReference>
<name>A0A510TTQ2_9LACO</name>
<gene>
    <name evidence="4" type="ORF">D1010_01470</name>
</gene>
<dbReference type="Gene3D" id="1.10.10.60">
    <property type="entry name" value="Homeodomain-like"/>
    <property type="match status" value="1"/>
</dbReference>
<dbReference type="Proteomes" id="UP000326779">
    <property type="component" value="Chromosome"/>
</dbReference>
<evidence type="ECO:0000256" key="3">
    <source>
        <dbReference type="ARBA" id="ARBA00023163"/>
    </source>
</evidence>
<sequence length="726" mass="80717">MTTYIVSFLLIFILPLTVLTISWLGREWHDQRSEVIATQERSLAAVTRNMNATVQHLLMTTNQMALDPALSPTDQDQYTYGRMDNALVRYDLSSPMIQKTFLYSEKTPSMLYSSDGTYDLIPTLYKYGMVAGSTESNKEVRKLLYSTVPRMIFTPAADGKTDQLTLAVPITNTPGSSPKGMAFYTMSAARLRQEFLDAAAVPNQALMLDFTNGQIVSNTKLAGMKLPPVSRGQNWKLVNQQNKLRVTTAEGSGNLFKVLSVTTPPSPWPPLMSWLLNYWWLFTGLLLAGGILIWYLGRRQYAGIKQLAAVVPQPTGQAPAPAGSEIVQLESAIKAYVANHQATVAQERVRLPLVRNQVLQMLISGRVSDDITVNRLLHLAQVSFFHPNYLIGIMVDGPAVDDQVLAAPVVADSYMVYFVHRTSRAEVIVLINYDRAVDPRVILRQVRDELAVNSRSAMFAGRPVTELASLHDAYIEAVTAQMTNQPTTANLVSFYTVRHDAGEGGPFDMDNELKLSNALAQGNAAMAREAFEALFNLAIQNYRPDTAIDFPMANLISEVLKADYRKYHQVNEELVEKLLNVMSFSELHTILVETIQKLTAPPIDDTPAPADLGAAMRAYISQNASSPTFSLVDVAEKFDLSVPYTSRFVKETTGITFTTFVQELRMARIRTALEQTKAPIKDIVTANGYYDVANFTRKFKKINGVTPTQYRQLHQRAGSKDDDAIL</sequence>
<evidence type="ECO:0000313" key="4">
    <source>
        <dbReference type="EMBL" id="QFR22222.1"/>
    </source>
</evidence>
<proteinExistence type="predicted"/>
<dbReference type="InterPro" id="IPR018060">
    <property type="entry name" value="HTH_AraC"/>
</dbReference>
<dbReference type="AlphaFoldDB" id="A0A510TTQ2"/>
<evidence type="ECO:0000313" key="5">
    <source>
        <dbReference type="Proteomes" id="UP000326779"/>
    </source>
</evidence>
<dbReference type="KEGG" id="lhb:D1010_01470"/>
<evidence type="ECO:0000256" key="2">
    <source>
        <dbReference type="ARBA" id="ARBA00023125"/>
    </source>
</evidence>
<dbReference type="InterPro" id="IPR009057">
    <property type="entry name" value="Homeodomain-like_sf"/>
</dbReference>
<accession>A0A510TTQ2</accession>
<keyword evidence="2" id="KW-0238">DNA-binding</keyword>
<keyword evidence="3" id="KW-0804">Transcription</keyword>
<reference evidence="4 5" key="1">
    <citation type="submission" date="2019-10" db="EMBL/GenBank/DDBJ databases">
        <title>The completed genome of Lactobacillus harbinensis M1.</title>
        <authorList>
            <person name="Zheng Y."/>
        </authorList>
    </citation>
    <scope>NUCLEOTIDE SEQUENCE [LARGE SCALE GENOMIC DNA]</scope>
    <source>
        <strain evidence="4 5">M1</strain>
    </source>
</reference>
<dbReference type="EMBL" id="CP045143">
    <property type="protein sequence ID" value="QFR22222.1"/>
    <property type="molecule type" value="Genomic_DNA"/>
</dbReference>
<organism evidence="4 5">
    <name type="scientific">Schleiferilactobacillus harbinensis</name>
    <dbReference type="NCBI Taxonomy" id="304207"/>
    <lineage>
        <taxon>Bacteria</taxon>
        <taxon>Bacillati</taxon>
        <taxon>Bacillota</taxon>
        <taxon>Bacilli</taxon>
        <taxon>Lactobacillales</taxon>
        <taxon>Lactobacillaceae</taxon>
        <taxon>Schleiferilactobacillus</taxon>
    </lineage>
</organism>
<dbReference type="GO" id="GO:0003700">
    <property type="term" value="F:DNA-binding transcription factor activity"/>
    <property type="evidence" value="ECO:0007669"/>
    <property type="project" value="InterPro"/>
</dbReference>
<dbReference type="GO" id="GO:0043565">
    <property type="term" value="F:sequence-specific DNA binding"/>
    <property type="evidence" value="ECO:0007669"/>
    <property type="project" value="InterPro"/>
</dbReference>
<dbReference type="PANTHER" id="PTHR43280">
    <property type="entry name" value="ARAC-FAMILY TRANSCRIPTIONAL REGULATOR"/>
    <property type="match status" value="1"/>
</dbReference>
<keyword evidence="1" id="KW-0805">Transcription regulation</keyword>
<protein>
    <submittedName>
        <fullName evidence="4">Helix-turn-helix domain-containing protein</fullName>
    </submittedName>
</protein>
<dbReference type="SUPFAM" id="SSF46689">
    <property type="entry name" value="Homeodomain-like"/>
    <property type="match status" value="1"/>
</dbReference>
<evidence type="ECO:0000256" key="1">
    <source>
        <dbReference type="ARBA" id="ARBA00023015"/>
    </source>
</evidence>